<evidence type="ECO:0000313" key="4">
    <source>
        <dbReference type="Proteomes" id="UP000288805"/>
    </source>
</evidence>
<proteinExistence type="inferred from homology"/>
<sequence>MRFAKFLAIVSEELDKECEEILEAHFVERCPASEPFLAPPSEEETPARKQQWGLLSLRSLETCLHLHKTAVILNDGKDIPLDEAGDLFFKLQGKAVDREGKIINEALLGWHGSYVGKKRKKVWRAAPLCLFWTIWRERNIKSFENGEHSVILPLVEGPQTIEQRAIAAAAPMDAKRFSVIINTGTDVDDSPNVTAGEKRKQDALELDKETGASCEKDVLWRANFEEFVRCLRHKACIANVKTRLDDGAAIVLSAMLEATRSEEKKVKTENSVPLSMDTIFEGVMKSEAGRSMTLERVRGSLIQLGCAPCVESITLKRYGRDAYRIFRLLSKSCRLLETDKVMTITVGHNSMGVMYVLLPSLMKSQDTLRIIYGDLCSLHAEVNNQWVANLRQACYLLCFSLLNGDSVSLGSGITFYIGEISDTTFVEKKDTAKILYQLWKDEYLQMEKLNLHGSRQSQFLLWKVTKDTLWGHVLNEMYHSALNLSLRVAYELEQEQEIIQLPREKRVGALGNRFERLRKVRILLESSLMKLDDAIMLFNDF</sequence>
<feature type="domain" description="RNA polymerase III Rpc82 C -terminal" evidence="2">
    <location>
        <begin position="157"/>
        <end position="294"/>
    </location>
</feature>
<evidence type="ECO:0000313" key="3">
    <source>
        <dbReference type="EMBL" id="RVW12727.1"/>
    </source>
</evidence>
<evidence type="ECO:0000256" key="1">
    <source>
        <dbReference type="RuleBase" id="RU367076"/>
    </source>
</evidence>
<comment type="subcellular location">
    <subcellularLocation>
        <location evidence="1">Nucleus</location>
    </subcellularLocation>
</comment>
<dbReference type="InterPro" id="IPR036388">
    <property type="entry name" value="WH-like_DNA-bd_sf"/>
</dbReference>
<organism evidence="3 4">
    <name type="scientific">Vitis vinifera</name>
    <name type="common">Grape</name>
    <dbReference type="NCBI Taxonomy" id="29760"/>
    <lineage>
        <taxon>Eukaryota</taxon>
        <taxon>Viridiplantae</taxon>
        <taxon>Streptophyta</taxon>
        <taxon>Embryophyta</taxon>
        <taxon>Tracheophyta</taxon>
        <taxon>Spermatophyta</taxon>
        <taxon>Magnoliopsida</taxon>
        <taxon>eudicotyledons</taxon>
        <taxon>Gunneridae</taxon>
        <taxon>Pentapetalae</taxon>
        <taxon>rosids</taxon>
        <taxon>Vitales</taxon>
        <taxon>Vitaceae</taxon>
        <taxon>Viteae</taxon>
        <taxon>Vitis</taxon>
    </lineage>
</organism>
<keyword evidence="1" id="KW-0240">DNA-directed RNA polymerase</keyword>
<comment type="function">
    <text evidence="1">DNA-dependent RNA polymerase catalyzes the transcription of DNA into RNA using the four ribonucleoside triphosphates as substrates. Specific core component of RNA polymerase III which synthesizes small RNAs, such as 5S rRNA and tRNAs.</text>
</comment>
<name>A0A438BP25_VITVI</name>
<evidence type="ECO:0000259" key="2">
    <source>
        <dbReference type="Pfam" id="PF05645"/>
    </source>
</evidence>
<dbReference type="EMBL" id="QGNW01002684">
    <property type="protein sequence ID" value="RVW12727.1"/>
    <property type="molecule type" value="Genomic_DNA"/>
</dbReference>
<dbReference type="InterPro" id="IPR039748">
    <property type="entry name" value="RPC3"/>
</dbReference>
<dbReference type="Pfam" id="PF05645">
    <property type="entry name" value="RNA_pol_Rpc82"/>
    <property type="match status" value="1"/>
</dbReference>
<dbReference type="AlphaFoldDB" id="A0A438BP25"/>
<protein>
    <recommendedName>
        <fullName evidence="1">DNA-directed RNA polymerase III subunit RPC3</fullName>
        <shortName evidence="1">RNA polymerase III subunit C3</shortName>
    </recommendedName>
</protein>
<accession>A0A438BP25</accession>
<dbReference type="PANTHER" id="PTHR12949:SF0">
    <property type="entry name" value="DNA-DIRECTED RNA POLYMERASE III SUBUNIT RPC3"/>
    <property type="match status" value="1"/>
</dbReference>
<dbReference type="Proteomes" id="UP000288805">
    <property type="component" value="Unassembled WGS sequence"/>
</dbReference>
<comment type="caution">
    <text evidence="3">The sequence shown here is derived from an EMBL/GenBank/DDBJ whole genome shotgun (WGS) entry which is preliminary data.</text>
</comment>
<keyword evidence="1" id="KW-0539">Nucleus</keyword>
<comment type="subunit">
    <text evidence="1">Component of the RNA polymerase III (Pol III) complex consisting of 17 subunits.</text>
</comment>
<dbReference type="GO" id="GO:0006351">
    <property type="term" value="P:DNA-templated transcription"/>
    <property type="evidence" value="ECO:0007669"/>
    <property type="project" value="InterPro"/>
</dbReference>
<dbReference type="InterPro" id="IPR008806">
    <property type="entry name" value="RNA_pol_III_Rpc82_C"/>
</dbReference>
<dbReference type="GO" id="GO:0003697">
    <property type="term" value="F:single-stranded DNA binding"/>
    <property type="evidence" value="ECO:0007669"/>
    <property type="project" value="UniProtKB-UniRule"/>
</dbReference>
<comment type="similarity">
    <text evidence="1">Belongs to the eukaryotic RPC3/POLR3C RNA polymerase subunit family.</text>
</comment>
<keyword evidence="1" id="KW-0804">Transcription</keyword>
<dbReference type="PANTHER" id="PTHR12949">
    <property type="entry name" value="RNA POLYMERASE III DNA DIRECTED -RELATED"/>
    <property type="match status" value="1"/>
</dbReference>
<dbReference type="Gene3D" id="1.10.10.10">
    <property type="entry name" value="Winged helix-like DNA-binding domain superfamily/Winged helix DNA-binding domain"/>
    <property type="match status" value="2"/>
</dbReference>
<reference evidence="3 4" key="1">
    <citation type="journal article" date="2018" name="PLoS Genet.">
        <title>Population sequencing reveals clonal diversity and ancestral inbreeding in the grapevine cultivar Chardonnay.</title>
        <authorList>
            <person name="Roach M.J."/>
            <person name="Johnson D.L."/>
            <person name="Bohlmann J."/>
            <person name="van Vuuren H.J."/>
            <person name="Jones S.J."/>
            <person name="Pretorius I.S."/>
            <person name="Schmidt S.A."/>
            <person name="Borneman A.R."/>
        </authorList>
    </citation>
    <scope>NUCLEOTIDE SEQUENCE [LARGE SCALE GENOMIC DNA]</scope>
    <source>
        <strain evidence="4">cv. Chardonnay</strain>
        <tissue evidence="3">Leaf</tissue>
    </source>
</reference>
<gene>
    <name evidence="3" type="ORF">CK203_111677</name>
</gene>
<dbReference type="GO" id="GO:0005666">
    <property type="term" value="C:RNA polymerase III complex"/>
    <property type="evidence" value="ECO:0007669"/>
    <property type="project" value="UniProtKB-UniRule"/>
</dbReference>